<feature type="transmembrane region" description="Helical" evidence="1">
    <location>
        <begin position="12"/>
        <end position="33"/>
    </location>
</feature>
<protein>
    <submittedName>
        <fullName evidence="2">Uncharacterized protein</fullName>
    </submittedName>
</protein>
<gene>
    <name evidence="2" type="ORF">VC83_05739</name>
</gene>
<accession>A0A177A841</accession>
<keyword evidence="1" id="KW-0472">Membrane</keyword>
<dbReference type="Proteomes" id="UP000077154">
    <property type="component" value="Unassembled WGS sequence"/>
</dbReference>
<evidence type="ECO:0000256" key="1">
    <source>
        <dbReference type="SAM" id="Phobius"/>
    </source>
</evidence>
<keyword evidence="1" id="KW-1133">Transmembrane helix</keyword>
<dbReference type="RefSeq" id="XP_024322890.1">
    <property type="nucleotide sequence ID" value="XM_024469353.1"/>
</dbReference>
<dbReference type="AlphaFoldDB" id="A0A177A841"/>
<keyword evidence="1" id="KW-0812">Transmembrane</keyword>
<name>A0A177A841_9PEZI</name>
<dbReference type="EMBL" id="KV441399">
    <property type="protein sequence ID" value="OAF57602.1"/>
    <property type="molecule type" value="Genomic_DNA"/>
</dbReference>
<organism evidence="2">
    <name type="scientific">Pseudogymnoascus destructans</name>
    <dbReference type="NCBI Taxonomy" id="655981"/>
    <lineage>
        <taxon>Eukaryota</taxon>
        <taxon>Fungi</taxon>
        <taxon>Dikarya</taxon>
        <taxon>Ascomycota</taxon>
        <taxon>Pezizomycotina</taxon>
        <taxon>Leotiomycetes</taxon>
        <taxon>Thelebolales</taxon>
        <taxon>Thelebolaceae</taxon>
        <taxon>Pseudogymnoascus</taxon>
    </lineage>
</organism>
<proteinExistence type="predicted"/>
<evidence type="ECO:0000313" key="2">
    <source>
        <dbReference type="EMBL" id="OAF57602.1"/>
    </source>
</evidence>
<dbReference type="GeneID" id="36288803"/>
<reference evidence="2" key="1">
    <citation type="submission" date="2016-03" db="EMBL/GenBank/DDBJ databases">
        <title>Updated assembly of Pseudogymnoascus destructans, the fungus causing white-nose syndrome of bats.</title>
        <authorList>
            <person name="Palmer J.M."/>
            <person name="Drees K.P."/>
            <person name="Foster J.T."/>
            <person name="Lindner D.L."/>
        </authorList>
    </citation>
    <scope>NUCLEOTIDE SEQUENCE [LARGE SCALE GENOMIC DNA]</scope>
    <source>
        <strain evidence="2">20631-21</strain>
    </source>
</reference>
<sequence length="106" mass="11640">MPSFNLSTRQIIALFSSAAFLAIVVNSFILFGADGHEEFFMLFFLDKQNQSLISRSSKTGATSTATTMRTLSMTNTPYIGGSSKKTHYGIVTRNRGKHIPNSPALF</sequence>